<dbReference type="PANTHER" id="PTHR32347:SF23">
    <property type="entry name" value="BLL5650 PROTEIN"/>
    <property type="match status" value="1"/>
</dbReference>
<protein>
    <recommendedName>
        <fullName evidence="6">RND efflux pump membrane fusion protein barrel-sandwich domain-containing protein</fullName>
    </recommendedName>
</protein>
<accession>A0A0D5LMZ4</accession>
<dbReference type="HOGENOM" id="CLU_663576_0_0_5"/>
<dbReference type="InterPro" id="IPR050465">
    <property type="entry name" value="UPF0194_transport"/>
</dbReference>
<organism evidence="4 5">
    <name type="scientific">Martelella endophytica</name>
    <dbReference type="NCBI Taxonomy" id="1486262"/>
    <lineage>
        <taxon>Bacteria</taxon>
        <taxon>Pseudomonadati</taxon>
        <taxon>Pseudomonadota</taxon>
        <taxon>Alphaproteobacteria</taxon>
        <taxon>Hyphomicrobiales</taxon>
        <taxon>Aurantimonadaceae</taxon>
        <taxon>Martelella</taxon>
    </lineage>
</organism>
<evidence type="ECO:0000256" key="3">
    <source>
        <dbReference type="SAM" id="Coils"/>
    </source>
</evidence>
<comment type="subcellular location">
    <subcellularLocation>
        <location evidence="1">Cell envelope</location>
    </subcellularLocation>
</comment>
<gene>
    <name evidence="4" type="ORF">TM49_04640</name>
</gene>
<keyword evidence="2 3" id="KW-0175">Coiled coil</keyword>
<evidence type="ECO:0000256" key="2">
    <source>
        <dbReference type="ARBA" id="ARBA00023054"/>
    </source>
</evidence>
<evidence type="ECO:0008006" key="6">
    <source>
        <dbReference type="Google" id="ProtNLM"/>
    </source>
</evidence>
<proteinExistence type="predicted"/>
<dbReference type="PANTHER" id="PTHR32347">
    <property type="entry name" value="EFFLUX SYSTEM COMPONENT YKNX-RELATED"/>
    <property type="match status" value="1"/>
</dbReference>
<dbReference type="KEGG" id="mey:TM49_04640"/>
<sequence>MGVGAAAWAVQGGVWPREQAADQAPNRTEWRIADRAFTERVVRQCHIEYGAPRALSAPADGLLELLVADGAAVKKGDIIARYAIDTLESEERSLAADIESLRSRIAFKSGPYRTETEAIWQIERETQEGSRARIRAKLEEMERLEANGQIAPQRLEETRLRLEEADAEYARLSHQRTLDRAQMKLDIGQMEHDLTVAEARLEDIGREKDRSALAAPENGVVIWRDPQLAEAGGGELRRGTPIASLVTPGRYGAVVRFGDSDMGVIEGATVSVGFEDGRQPVRAEIVSKRLVDDPIEQKRGRYAYDVAIVFKGDETMLHSQALCSFSRPVATPSAAIPASALRFQSGRVYAMKLEDGKTGLVELELGEVADGYVRVLAGLKSGDIVVE</sequence>
<evidence type="ECO:0000313" key="5">
    <source>
        <dbReference type="Proteomes" id="UP000032611"/>
    </source>
</evidence>
<dbReference type="GO" id="GO:0030313">
    <property type="term" value="C:cell envelope"/>
    <property type="evidence" value="ECO:0007669"/>
    <property type="project" value="UniProtKB-SubCell"/>
</dbReference>
<dbReference type="AlphaFoldDB" id="A0A0D5LMZ4"/>
<keyword evidence="5" id="KW-1185">Reference proteome</keyword>
<dbReference type="Gene3D" id="2.40.420.20">
    <property type="match status" value="1"/>
</dbReference>
<dbReference type="PATRIC" id="fig|1486262.3.peg.952"/>
<evidence type="ECO:0000256" key="1">
    <source>
        <dbReference type="ARBA" id="ARBA00004196"/>
    </source>
</evidence>
<dbReference type="STRING" id="1486262.TM49_04640"/>
<reference evidence="4 5" key="1">
    <citation type="journal article" date="2015" name="Genome Announc.">
        <title>Complete genome sequence of Martelella endophytica YC6887, which has antifungal activity associated with a halophyte.</title>
        <authorList>
            <person name="Khan A."/>
            <person name="Khan H."/>
            <person name="Chung E.J."/>
            <person name="Hossain M.T."/>
            <person name="Chung Y.R."/>
        </authorList>
    </citation>
    <scope>NUCLEOTIDE SEQUENCE [LARGE SCALE GENOMIC DNA]</scope>
    <source>
        <strain evidence="4">YC6887</strain>
    </source>
</reference>
<feature type="coiled-coil region" evidence="3">
    <location>
        <begin position="84"/>
        <end position="175"/>
    </location>
</feature>
<dbReference type="EMBL" id="CP010803">
    <property type="protein sequence ID" value="AJY45142.1"/>
    <property type="molecule type" value="Genomic_DNA"/>
</dbReference>
<name>A0A0D5LMZ4_MAREN</name>
<dbReference type="Proteomes" id="UP000032611">
    <property type="component" value="Chromosome"/>
</dbReference>
<evidence type="ECO:0000313" key="4">
    <source>
        <dbReference type="EMBL" id="AJY45142.1"/>
    </source>
</evidence>